<dbReference type="GO" id="GO:0051539">
    <property type="term" value="F:4 iron, 4 sulfur cluster binding"/>
    <property type="evidence" value="ECO:0007669"/>
    <property type="project" value="UniProtKB-UniRule"/>
</dbReference>
<evidence type="ECO:0000256" key="5">
    <source>
        <dbReference type="ARBA" id="ARBA00016895"/>
    </source>
</evidence>
<dbReference type="GO" id="GO:0046872">
    <property type="term" value="F:metal ion binding"/>
    <property type="evidence" value="ECO:0007669"/>
    <property type="project" value="UniProtKB-KW"/>
</dbReference>
<evidence type="ECO:0000313" key="19">
    <source>
        <dbReference type="Proteomes" id="UP000230543"/>
    </source>
</evidence>
<gene>
    <name evidence="17" type="primary">queH</name>
    <name evidence="18" type="ORF">COU22_03360</name>
</gene>
<keyword evidence="14 17" id="KW-0676">Redox-active center</keyword>
<comment type="catalytic activity">
    <reaction evidence="16 17">
        <text>epoxyqueuosine(34) in tRNA + AH2 = queuosine(34) in tRNA + A + H2O</text>
        <dbReference type="Rhea" id="RHEA:32159"/>
        <dbReference type="Rhea" id="RHEA-COMP:18571"/>
        <dbReference type="Rhea" id="RHEA-COMP:18582"/>
        <dbReference type="ChEBI" id="CHEBI:13193"/>
        <dbReference type="ChEBI" id="CHEBI:15377"/>
        <dbReference type="ChEBI" id="CHEBI:17499"/>
        <dbReference type="ChEBI" id="CHEBI:194431"/>
        <dbReference type="ChEBI" id="CHEBI:194443"/>
        <dbReference type="EC" id="1.17.99.6"/>
    </reaction>
</comment>
<comment type="similarity">
    <text evidence="3 17">Belongs to the QueH family.</text>
</comment>
<comment type="caution">
    <text evidence="18">The sequence shown here is derived from an EMBL/GenBank/DDBJ whole genome shotgun (WGS) entry which is preliminary data.</text>
</comment>
<keyword evidence="13 17" id="KW-1015">Disulfide bond</keyword>
<keyword evidence="9 17" id="KW-0671">Queuosine biosynthesis</keyword>
<keyword evidence="7 17" id="KW-0819">tRNA processing</keyword>
<comment type="pathway">
    <text evidence="2 17">tRNA modification; tRNA-queuosine biosynthesis.</text>
</comment>
<dbReference type="PANTHER" id="PTHR36701:SF1">
    <property type="entry name" value="EPOXYQUEUOSINE REDUCTASE QUEH"/>
    <property type="match status" value="1"/>
</dbReference>
<keyword evidence="8 17" id="KW-0479">Metal-binding</keyword>
<comment type="function">
    <text evidence="1 17">Catalyzes the conversion of epoxyqueuosine (oQ) to queuosine (Q), which is a hypermodified base found in the wobble positions of tRNA(Asp), tRNA(Asn), tRNA(His) and tRNA(Tyr).</text>
</comment>
<dbReference type="EMBL" id="PFBO01000120">
    <property type="protein sequence ID" value="PIT90230.1"/>
    <property type="molecule type" value="Genomic_DNA"/>
</dbReference>
<dbReference type="Pfam" id="PF02677">
    <property type="entry name" value="QueH"/>
    <property type="match status" value="1"/>
</dbReference>
<evidence type="ECO:0000256" key="10">
    <source>
        <dbReference type="ARBA" id="ARBA00023002"/>
    </source>
</evidence>
<feature type="binding site" evidence="17">
    <location>
        <position position="10"/>
    </location>
    <ligand>
        <name>[4Fe-4S] cluster</name>
        <dbReference type="ChEBI" id="CHEBI:49883"/>
    </ligand>
</feature>
<feature type="binding site" evidence="17">
    <location>
        <position position="87"/>
    </location>
    <ligand>
        <name>[4Fe-4S] cluster</name>
        <dbReference type="ChEBI" id="CHEBI:49883"/>
    </ligand>
</feature>
<evidence type="ECO:0000256" key="16">
    <source>
        <dbReference type="ARBA" id="ARBA00047415"/>
    </source>
</evidence>
<dbReference type="EC" id="1.17.99.6" evidence="4 17"/>
<keyword evidence="11 17" id="KW-0408">Iron</keyword>
<feature type="disulfide bond" description="Redox-active" evidence="17">
    <location>
        <begin position="169"/>
        <end position="171"/>
    </location>
</feature>
<organism evidence="18 19">
    <name type="scientific">Candidatus Komeilibacteria bacterium CG10_big_fil_rev_8_21_14_0_10_41_13</name>
    <dbReference type="NCBI Taxonomy" id="1974476"/>
    <lineage>
        <taxon>Bacteria</taxon>
        <taxon>Candidatus Komeiliibacteriota</taxon>
    </lineage>
</organism>
<dbReference type="GO" id="GO:0008616">
    <property type="term" value="P:tRNA queuosine(34) biosynthetic process"/>
    <property type="evidence" value="ECO:0007669"/>
    <property type="project" value="UniProtKB-UniRule"/>
</dbReference>
<feature type="binding site" evidence="17">
    <location>
        <position position="90"/>
    </location>
    <ligand>
        <name>[4Fe-4S] cluster</name>
        <dbReference type="ChEBI" id="CHEBI:49883"/>
    </ligand>
</feature>
<sequence length="178" mass="20409">MKQLLLHVCCGPCAIYVAKKLSEDYKVTLFFYNPNIWPEEEYLRRLGAVQGWADKADFELAVGQFNQEDWFKAVQGLENEPEGGARCPLCFKLRLEQAAKYAKENNFPAFASTLTIGRNKKAEIINPIGLQLAQDHGLEFIAGDWKKQGGQEESCRLVKETDMYRQHYCGCKFSFREL</sequence>
<dbReference type="InterPro" id="IPR003828">
    <property type="entry name" value="QueH"/>
</dbReference>
<evidence type="ECO:0000256" key="3">
    <source>
        <dbReference type="ARBA" id="ARBA00008207"/>
    </source>
</evidence>
<dbReference type="HAMAP" id="MF_02089">
    <property type="entry name" value="QueH"/>
    <property type="match status" value="1"/>
</dbReference>
<evidence type="ECO:0000256" key="4">
    <source>
        <dbReference type="ARBA" id="ARBA00012622"/>
    </source>
</evidence>
<dbReference type="AlphaFoldDB" id="A0A2M6WBP4"/>
<accession>A0A2M6WBP4</accession>
<reference evidence="19" key="1">
    <citation type="submission" date="2017-09" db="EMBL/GenBank/DDBJ databases">
        <title>Depth-based differentiation of microbial function through sediment-hosted aquifers and enrichment of novel symbionts in the deep terrestrial subsurface.</title>
        <authorList>
            <person name="Probst A.J."/>
            <person name="Ladd B."/>
            <person name="Jarett J.K."/>
            <person name="Geller-Mcgrath D.E."/>
            <person name="Sieber C.M.K."/>
            <person name="Emerson J.B."/>
            <person name="Anantharaman K."/>
            <person name="Thomas B.C."/>
            <person name="Malmstrom R."/>
            <person name="Stieglmeier M."/>
            <person name="Klingl A."/>
            <person name="Woyke T."/>
            <person name="Ryan C.M."/>
            <person name="Banfield J.F."/>
        </authorList>
    </citation>
    <scope>NUCLEOTIDE SEQUENCE [LARGE SCALE GENOMIC DNA]</scope>
</reference>
<keyword evidence="12 17" id="KW-0411">Iron-sulfur</keyword>
<evidence type="ECO:0000256" key="13">
    <source>
        <dbReference type="ARBA" id="ARBA00023157"/>
    </source>
</evidence>
<proteinExistence type="inferred from homology"/>
<dbReference type="UniPathway" id="UPA00392"/>
<evidence type="ECO:0000256" key="15">
    <source>
        <dbReference type="ARBA" id="ARBA00031446"/>
    </source>
</evidence>
<keyword evidence="10 17" id="KW-0560">Oxidoreductase</keyword>
<dbReference type="PANTHER" id="PTHR36701">
    <property type="entry name" value="EPOXYQUEUOSINE REDUCTASE QUEH"/>
    <property type="match status" value="1"/>
</dbReference>
<evidence type="ECO:0000256" key="17">
    <source>
        <dbReference type="HAMAP-Rule" id="MF_02089"/>
    </source>
</evidence>
<evidence type="ECO:0000256" key="9">
    <source>
        <dbReference type="ARBA" id="ARBA00022785"/>
    </source>
</evidence>
<keyword evidence="6 17" id="KW-0004">4Fe-4S</keyword>
<feature type="binding site" evidence="17">
    <location>
        <position position="9"/>
    </location>
    <ligand>
        <name>[4Fe-4S] cluster</name>
        <dbReference type="ChEBI" id="CHEBI:49883"/>
    </ligand>
</feature>
<dbReference type="Proteomes" id="UP000230543">
    <property type="component" value="Unassembled WGS sequence"/>
</dbReference>
<evidence type="ECO:0000256" key="1">
    <source>
        <dbReference type="ARBA" id="ARBA00002268"/>
    </source>
</evidence>
<dbReference type="GO" id="GO:0052693">
    <property type="term" value="F:epoxyqueuosine reductase activity"/>
    <property type="evidence" value="ECO:0007669"/>
    <property type="project" value="UniProtKB-UniRule"/>
</dbReference>
<protein>
    <recommendedName>
        <fullName evidence="5 17">Epoxyqueuosine reductase QueH</fullName>
        <ecNumber evidence="4 17">1.17.99.6</ecNumber>
    </recommendedName>
    <alternativeName>
        <fullName evidence="15 17">Queuosine biosynthesis protein QueH</fullName>
    </alternativeName>
</protein>
<evidence type="ECO:0000256" key="11">
    <source>
        <dbReference type="ARBA" id="ARBA00023004"/>
    </source>
</evidence>
<evidence type="ECO:0000256" key="12">
    <source>
        <dbReference type="ARBA" id="ARBA00023014"/>
    </source>
</evidence>
<evidence type="ECO:0000256" key="14">
    <source>
        <dbReference type="ARBA" id="ARBA00023284"/>
    </source>
</evidence>
<evidence type="ECO:0000256" key="7">
    <source>
        <dbReference type="ARBA" id="ARBA00022694"/>
    </source>
</evidence>
<name>A0A2M6WBP4_9BACT</name>
<evidence type="ECO:0000256" key="8">
    <source>
        <dbReference type="ARBA" id="ARBA00022723"/>
    </source>
</evidence>
<evidence type="ECO:0000256" key="2">
    <source>
        <dbReference type="ARBA" id="ARBA00004691"/>
    </source>
</evidence>
<evidence type="ECO:0000256" key="6">
    <source>
        <dbReference type="ARBA" id="ARBA00022485"/>
    </source>
</evidence>
<evidence type="ECO:0000313" key="18">
    <source>
        <dbReference type="EMBL" id="PIT90230.1"/>
    </source>
</evidence>